<organism evidence="2">
    <name type="scientific">Auxenochlorella protothecoides</name>
    <name type="common">Green microalga</name>
    <name type="synonym">Chlorella protothecoides</name>
    <dbReference type="NCBI Taxonomy" id="3075"/>
    <lineage>
        <taxon>Eukaryota</taxon>
        <taxon>Viridiplantae</taxon>
        <taxon>Chlorophyta</taxon>
        <taxon>core chlorophytes</taxon>
        <taxon>Trebouxiophyceae</taxon>
        <taxon>Chlorellales</taxon>
        <taxon>Chlorellaceae</taxon>
        <taxon>Auxenochlorella</taxon>
    </lineage>
</organism>
<dbReference type="InterPro" id="IPR004000">
    <property type="entry name" value="Actin"/>
</dbReference>
<dbReference type="PANTHER" id="PTHR11937">
    <property type="entry name" value="ACTIN"/>
    <property type="match status" value="1"/>
</dbReference>
<dbReference type="PRINTS" id="PR00190">
    <property type="entry name" value="ACTIN"/>
</dbReference>
<dbReference type="AlphaFoldDB" id="A0A1D2A2G0"/>
<dbReference type="SMART" id="SM00268">
    <property type="entry name" value="ACTIN"/>
    <property type="match status" value="1"/>
</dbReference>
<dbReference type="FunFam" id="3.30.420.40:FF:000050">
    <property type="entry name" value="Actin, alpha skeletal muscle"/>
    <property type="match status" value="1"/>
</dbReference>
<sequence length="242" mass="26518">MYGGDEVNAVVVDLGSFTVKVGYAGEDTPKHVFPSALGSIDSPPNGDAMEVDGVGPSGRTFKVGTASLAVPQDGLEVISPFSEAGVLEDWDALEALYNHAFKDQLRLDLKEHPLMLGEPSNTPRPVREKQVELLFERYDTPAVFLAKNAVLSAFSTGRQTALVVDAGHAQTMGAWLFSLVWRHGWVGKAGLRANLPRRRRGPHPISTLWTGRRRQHFPTAFTRTGRPGTMVHRQAQRWPGRG</sequence>
<comment type="similarity">
    <text evidence="1">Belongs to the actin family.</text>
</comment>
<protein>
    <recommendedName>
        <fullName evidence="3">Actin-related protein 4</fullName>
    </recommendedName>
</protein>
<accession>A0A1D2A2G0</accession>
<evidence type="ECO:0000256" key="1">
    <source>
        <dbReference type="RuleBase" id="RU000487"/>
    </source>
</evidence>
<dbReference type="SUPFAM" id="SSF53067">
    <property type="entry name" value="Actin-like ATPase domain"/>
    <property type="match status" value="1"/>
</dbReference>
<dbReference type="EMBL" id="GDKF01005222">
    <property type="protein sequence ID" value="JAT73400.1"/>
    <property type="molecule type" value="Transcribed_RNA"/>
</dbReference>
<dbReference type="Gene3D" id="3.30.420.40">
    <property type="match status" value="1"/>
</dbReference>
<dbReference type="Pfam" id="PF00022">
    <property type="entry name" value="Actin"/>
    <property type="match status" value="1"/>
</dbReference>
<reference evidence="2" key="1">
    <citation type="submission" date="2015-08" db="EMBL/GenBank/DDBJ databases">
        <authorList>
            <person name="Babu N.S."/>
            <person name="Beckwith C.J."/>
            <person name="Beseler K.G."/>
            <person name="Brison A."/>
            <person name="Carone J.V."/>
            <person name="Caskin T.P."/>
            <person name="Diamond M."/>
            <person name="Durham M.E."/>
            <person name="Foxe J.M."/>
            <person name="Go M."/>
            <person name="Henderson B.A."/>
            <person name="Jones I.B."/>
            <person name="McGettigan J.A."/>
            <person name="Micheletti S.J."/>
            <person name="Nasrallah M.E."/>
            <person name="Ortiz D."/>
            <person name="Piller C.R."/>
            <person name="Privatt S.R."/>
            <person name="Schneider S.L."/>
            <person name="Sharp S."/>
            <person name="Smith T.C."/>
            <person name="Stanton J.D."/>
            <person name="Ullery H.E."/>
            <person name="Wilson R.J."/>
            <person name="Serrano M.G."/>
            <person name="Buck G."/>
            <person name="Lee V."/>
            <person name="Wang Y."/>
            <person name="Carvalho R."/>
            <person name="Voegtly L."/>
            <person name="Shi R."/>
            <person name="Duckworth R."/>
            <person name="Johnson A."/>
            <person name="Loviza R."/>
            <person name="Walstead R."/>
            <person name="Shah Z."/>
            <person name="Kiflezghi M."/>
            <person name="Wade K."/>
            <person name="Ball S.L."/>
            <person name="Bradley K.W."/>
            <person name="Asai D.J."/>
            <person name="Bowman C.A."/>
            <person name="Russell D.A."/>
            <person name="Pope W.H."/>
            <person name="Jacobs-Sera D."/>
            <person name="Hendrix R.W."/>
            <person name="Hatfull G.F."/>
        </authorList>
    </citation>
    <scope>NUCLEOTIDE SEQUENCE</scope>
</reference>
<name>A0A1D2A2G0_AUXPR</name>
<evidence type="ECO:0000313" key="2">
    <source>
        <dbReference type="EMBL" id="JAT73400.1"/>
    </source>
</evidence>
<gene>
    <name evidence="2" type="ORF">g.29465</name>
</gene>
<dbReference type="InterPro" id="IPR043129">
    <property type="entry name" value="ATPase_NBD"/>
</dbReference>
<evidence type="ECO:0008006" key="3">
    <source>
        <dbReference type="Google" id="ProtNLM"/>
    </source>
</evidence>
<proteinExistence type="inferred from homology"/>